<evidence type="ECO:0000256" key="10">
    <source>
        <dbReference type="ARBA" id="ARBA00037534"/>
    </source>
</evidence>
<comment type="subcellular location">
    <subcellularLocation>
        <location evidence="1 13">Cytoplasm</location>
    </subcellularLocation>
</comment>
<keyword evidence="13" id="KW-0670">Pyruvate</keyword>
<dbReference type="SUPFAM" id="SSF55205">
    <property type="entry name" value="EPT/RTPC-like"/>
    <property type="match status" value="1"/>
</dbReference>
<organism evidence="15 16">
    <name type="scientific">Subtercola vilae</name>
    <dbReference type="NCBI Taxonomy" id="2056433"/>
    <lineage>
        <taxon>Bacteria</taxon>
        <taxon>Bacillati</taxon>
        <taxon>Actinomycetota</taxon>
        <taxon>Actinomycetes</taxon>
        <taxon>Micrococcales</taxon>
        <taxon>Microbacteriaceae</taxon>
        <taxon>Subtercola</taxon>
    </lineage>
</organism>
<evidence type="ECO:0000256" key="5">
    <source>
        <dbReference type="ARBA" id="ARBA00022679"/>
    </source>
</evidence>
<sequence length="466" mass="49798">MNTILQDTQKHEAQKLDAQKAAAHVGLLSDTIIVNGGRPLRGRIDVRGAKNLVTKAMVASLLGDTKSVLRDVPDISDVHVVSRLLEIHGVEITGSPESGILVFDPANVAIAQSAEIDALSGSSRIPILFCGPLLHRLGHAFIPDLGGCRIGDRPIDFHLDALRAFGAVVDKLPSGINITAPNGLTGANIELPYPSVGATEQVLLTGVRAKGITELKNAAIEPEIMDLIAVLQKMGAIISIEPNRVILIEGVDSLKGYDHRALFDRNEAASWASAALATKGDIFCVGAKQQEMMTFLNVFRKIGGAFDIEEDGIRFYHPGGDLKPVVIETDVHPGFMTDWQQPLIVALTQAVGTSIVHETVYEDRFGFTEALVEMGADIEVHKNGLEGGYRRVPRRALEQAAVITGPTKLHGADIEVPDLRGGFSHLIAALTAQGQSRVSNVGLISRGYGDFAGKLQKLGADFSFAA</sequence>
<reference evidence="15 16" key="1">
    <citation type="journal article" date="2019" name="Microorganisms">
        <title>Systematic Affiliation and Genome Analysis of Subtercola vilae DB165(T) with Particular Emphasis on Cold Adaptation of an Isolate from a High-Altitude Cold Volcano Lake.</title>
        <authorList>
            <person name="Villalobos A.S."/>
            <person name="Wiese J."/>
            <person name="Imhoff J.F."/>
            <person name="Dorador C."/>
            <person name="Keller A."/>
            <person name="Hentschel U."/>
        </authorList>
    </citation>
    <scope>NUCLEOTIDE SEQUENCE [LARGE SCALE GENOMIC DNA]</scope>
    <source>
        <strain evidence="15 16">DB165</strain>
    </source>
</reference>
<dbReference type="HAMAP" id="MF_00111">
    <property type="entry name" value="MurA"/>
    <property type="match status" value="1"/>
</dbReference>
<evidence type="ECO:0000256" key="6">
    <source>
        <dbReference type="ARBA" id="ARBA00022960"/>
    </source>
</evidence>
<proteinExistence type="inferred from homology"/>
<evidence type="ECO:0000256" key="1">
    <source>
        <dbReference type="ARBA" id="ARBA00004496"/>
    </source>
</evidence>
<comment type="function">
    <text evidence="10 13">Cell wall formation. Adds enolpyruvyl to UDP-N-acetylglucosamine.</text>
</comment>
<dbReference type="GO" id="GO:0008760">
    <property type="term" value="F:UDP-N-acetylglucosamine 1-carboxyvinyltransferase activity"/>
    <property type="evidence" value="ECO:0007669"/>
    <property type="project" value="UniProtKB-UniRule"/>
</dbReference>
<evidence type="ECO:0000256" key="4">
    <source>
        <dbReference type="ARBA" id="ARBA00022618"/>
    </source>
</evidence>
<dbReference type="GO" id="GO:0009252">
    <property type="term" value="P:peptidoglycan biosynthetic process"/>
    <property type="evidence" value="ECO:0007669"/>
    <property type="project" value="UniProtKB-UniRule"/>
</dbReference>
<evidence type="ECO:0000256" key="2">
    <source>
        <dbReference type="ARBA" id="ARBA00004752"/>
    </source>
</evidence>
<keyword evidence="5 13" id="KW-0808">Transferase</keyword>
<dbReference type="Pfam" id="PF00275">
    <property type="entry name" value="EPSP_synthase"/>
    <property type="match status" value="1"/>
</dbReference>
<dbReference type="GO" id="GO:0019277">
    <property type="term" value="P:UDP-N-acetylgalactosamine biosynthetic process"/>
    <property type="evidence" value="ECO:0007669"/>
    <property type="project" value="InterPro"/>
</dbReference>
<dbReference type="GO" id="GO:0005737">
    <property type="term" value="C:cytoplasm"/>
    <property type="evidence" value="ECO:0007669"/>
    <property type="project" value="UniProtKB-SubCell"/>
</dbReference>
<gene>
    <name evidence="13 15" type="primary">murA</name>
    <name evidence="15" type="ORF">D4765_11515</name>
</gene>
<dbReference type="InterPro" id="IPR036968">
    <property type="entry name" value="Enolpyruvate_Tfrase_sf"/>
</dbReference>
<feature type="binding site" evidence="13">
    <location>
        <position position="360"/>
    </location>
    <ligand>
        <name>UDP-N-acetyl-alpha-D-glucosamine</name>
        <dbReference type="ChEBI" id="CHEBI:57705"/>
    </ligand>
</feature>
<dbReference type="NCBIfam" id="TIGR01072">
    <property type="entry name" value="murA"/>
    <property type="match status" value="1"/>
</dbReference>
<keyword evidence="9 13" id="KW-0961">Cell wall biogenesis/degradation</keyword>
<dbReference type="RefSeq" id="WP_136642443.1">
    <property type="nucleotide sequence ID" value="NZ_QYRT01000021.1"/>
</dbReference>
<dbReference type="Gene3D" id="3.65.10.10">
    <property type="entry name" value="Enolpyruvate transferase domain"/>
    <property type="match status" value="2"/>
</dbReference>
<dbReference type="InterPro" id="IPR001986">
    <property type="entry name" value="Enolpyruvate_Tfrase_dom"/>
</dbReference>
<evidence type="ECO:0000256" key="9">
    <source>
        <dbReference type="ARBA" id="ARBA00023316"/>
    </source>
</evidence>
<feature type="binding site" evidence="13">
    <location>
        <position position="124"/>
    </location>
    <ligand>
        <name>UDP-N-acetyl-alpha-D-glucosamine</name>
        <dbReference type="ChEBI" id="CHEBI:57705"/>
    </ligand>
</feature>
<dbReference type="CDD" id="cd01555">
    <property type="entry name" value="UdpNAET"/>
    <property type="match status" value="1"/>
</dbReference>
<feature type="active site" description="Proton donor" evidence="13">
    <location>
        <position position="148"/>
    </location>
</feature>
<dbReference type="GO" id="GO:0008360">
    <property type="term" value="P:regulation of cell shape"/>
    <property type="evidence" value="ECO:0007669"/>
    <property type="project" value="UniProtKB-KW"/>
</dbReference>
<protein>
    <recommendedName>
        <fullName evidence="13">UDP-N-acetylglucosamine 1-carboxyvinyltransferase</fullName>
        <ecNumber evidence="13">2.5.1.7</ecNumber>
    </recommendedName>
    <alternativeName>
        <fullName evidence="13">Enoylpyruvate transferase</fullName>
    </alternativeName>
    <alternativeName>
        <fullName evidence="13">UDP-N-acetylglucosamine enolpyruvyl transferase</fullName>
        <shortName evidence="13">EPT</shortName>
    </alternativeName>
</protein>
<dbReference type="InterPro" id="IPR013792">
    <property type="entry name" value="RNA3'P_cycl/enolpyr_Trfase_a/b"/>
</dbReference>
<name>A0A4T2BUK8_9MICO</name>
<evidence type="ECO:0000256" key="3">
    <source>
        <dbReference type="ARBA" id="ARBA00022490"/>
    </source>
</evidence>
<accession>A0A4T2BUK8</accession>
<comment type="caution">
    <text evidence="15">The sequence shown here is derived from an EMBL/GenBank/DDBJ whole genome shotgun (WGS) entry which is preliminary data.</text>
</comment>
<evidence type="ECO:0000256" key="7">
    <source>
        <dbReference type="ARBA" id="ARBA00022984"/>
    </source>
</evidence>
<feature type="binding site" evidence="13">
    <location>
        <position position="338"/>
    </location>
    <ligand>
        <name>UDP-N-acetyl-alpha-D-glucosamine</name>
        <dbReference type="ChEBI" id="CHEBI:57705"/>
    </ligand>
</feature>
<feature type="domain" description="Enolpyruvate transferase" evidence="14">
    <location>
        <begin position="35"/>
        <end position="455"/>
    </location>
</feature>
<comment type="pathway">
    <text evidence="2 13">Cell wall biogenesis; peptidoglycan biosynthesis.</text>
</comment>
<comment type="similarity">
    <text evidence="11 13">Belongs to the EPSP synthase family. MurA subfamily.</text>
</comment>
<feature type="binding site" evidence="13">
    <location>
        <begin position="50"/>
        <end position="51"/>
    </location>
    <ligand>
        <name>phosphoenolpyruvate</name>
        <dbReference type="ChEBI" id="CHEBI:58702"/>
    </ligand>
</feature>
<keyword evidence="3 13" id="KW-0963">Cytoplasm</keyword>
<dbReference type="PANTHER" id="PTHR43783:SF1">
    <property type="entry name" value="UDP-N-ACETYLGLUCOSAMINE 1-CARBOXYVINYLTRANSFERASE"/>
    <property type="match status" value="1"/>
</dbReference>
<evidence type="ECO:0000313" key="16">
    <source>
        <dbReference type="Proteomes" id="UP000306192"/>
    </source>
</evidence>
<evidence type="ECO:0000259" key="14">
    <source>
        <dbReference type="Pfam" id="PF00275"/>
    </source>
</evidence>
<evidence type="ECO:0000256" key="8">
    <source>
        <dbReference type="ARBA" id="ARBA00023306"/>
    </source>
</evidence>
<keyword evidence="16" id="KW-1185">Reference proteome</keyword>
<comment type="caution">
    <text evidence="13">Lacks conserved residue(s) required for the propagation of feature annotation.</text>
</comment>
<dbReference type="EC" id="2.5.1.7" evidence="13"/>
<dbReference type="GO" id="GO:0051301">
    <property type="term" value="P:cell division"/>
    <property type="evidence" value="ECO:0007669"/>
    <property type="project" value="UniProtKB-KW"/>
</dbReference>
<evidence type="ECO:0000256" key="11">
    <source>
        <dbReference type="ARBA" id="ARBA00038367"/>
    </source>
</evidence>
<dbReference type="EMBL" id="QYRT01000021">
    <property type="protein sequence ID" value="TIH35157.1"/>
    <property type="molecule type" value="Genomic_DNA"/>
</dbReference>
<keyword evidence="7 13" id="KW-0573">Peptidoglycan synthesis</keyword>
<evidence type="ECO:0000256" key="12">
    <source>
        <dbReference type="ARBA" id="ARBA00047527"/>
    </source>
</evidence>
<evidence type="ECO:0000256" key="13">
    <source>
        <dbReference type="HAMAP-Rule" id="MF_00111"/>
    </source>
</evidence>
<dbReference type="OrthoDB" id="9803760at2"/>
<dbReference type="AlphaFoldDB" id="A0A4T2BUK8"/>
<dbReference type="UniPathway" id="UPA00219"/>
<dbReference type="Proteomes" id="UP000306192">
    <property type="component" value="Unassembled WGS sequence"/>
</dbReference>
<keyword evidence="8 13" id="KW-0131">Cell cycle</keyword>
<feature type="modified residue" description="2-(S-cysteinyl)pyruvic acid O-phosphothioketal" evidence="13">
    <location>
        <position position="148"/>
    </location>
</feature>
<dbReference type="InterPro" id="IPR050068">
    <property type="entry name" value="MurA_subfamily"/>
</dbReference>
<dbReference type="PANTHER" id="PTHR43783">
    <property type="entry name" value="UDP-N-ACETYLGLUCOSAMINE 1-CARBOXYVINYLTRANSFERASE"/>
    <property type="match status" value="1"/>
</dbReference>
<dbReference type="InterPro" id="IPR005750">
    <property type="entry name" value="UDP_GlcNAc_COvinyl_MurA"/>
</dbReference>
<comment type="catalytic activity">
    <reaction evidence="12 13">
        <text>phosphoenolpyruvate + UDP-N-acetyl-alpha-D-glucosamine = UDP-N-acetyl-3-O-(1-carboxyvinyl)-alpha-D-glucosamine + phosphate</text>
        <dbReference type="Rhea" id="RHEA:18681"/>
        <dbReference type="ChEBI" id="CHEBI:43474"/>
        <dbReference type="ChEBI" id="CHEBI:57705"/>
        <dbReference type="ChEBI" id="CHEBI:58702"/>
        <dbReference type="ChEBI" id="CHEBI:68483"/>
        <dbReference type="EC" id="2.5.1.7"/>
    </reaction>
</comment>
<keyword evidence="4 13" id="KW-0132">Cell division</keyword>
<dbReference type="NCBIfam" id="NF006873">
    <property type="entry name" value="PRK09369.1"/>
    <property type="match status" value="1"/>
</dbReference>
<evidence type="ECO:0000313" key="15">
    <source>
        <dbReference type="EMBL" id="TIH35157.1"/>
    </source>
</evidence>
<keyword evidence="6 13" id="KW-0133">Cell shape</keyword>
<dbReference type="GO" id="GO:0071555">
    <property type="term" value="P:cell wall organization"/>
    <property type="evidence" value="ECO:0007669"/>
    <property type="project" value="UniProtKB-KW"/>
</dbReference>